<feature type="region of interest" description="Disordered" evidence="4">
    <location>
        <begin position="600"/>
        <end position="626"/>
    </location>
</feature>
<dbReference type="OrthoDB" id="26681at2759"/>
<proteinExistence type="predicted"/>
<dbReference type="PROSITE" id="PS50082">
    <property type="entry name" value="WD_REPEATS_2"/>
    <property type="match status" value="2"/>
</dbReference>
<dbReference type="SUPFAM" id="SSF49899">
    <property type="entry name" value="Concanavalin A-like lectins/glucanases"/>
    <property type="match status" value="1"/>
</dbReference>
<name>A0A433DIT7_9FUNG</name>
<dbReference type="PANTHER" id="PTHR46108">
    <property type="entry name" value="BLUE CHEESE"/>
    <property type="match status" value="1"/>
</dbReference>
<feature type="region of interest" description="Disordered" evidence="4">
    <location>
        <begin position="2399"/>
        <end position="2489"/>
    </location>
</feature>
<dbReference type="SMART" id="SM01026">
    <property type="entry name" value="Beach"/>
    <property type="match status" value="1"/>
</dbReference>
<dbReference type="CDD" id="cd01201">
    <property type="entry name" value="PH_BEACH"/>
    <property type="match status" value="1"/>
</dbReference>
<feature type="region of interest" description="Disordered" evidence="4">
    <location>
        <begin position="1911"/>
        <end position="1934"/>
    </location>
</feature>
<feature type="non-terminal residue" evidence="7">
    <location>
        <position position="3183"/>
    </location>
</feature>
<gene>
    <name evidence="7" type="ORF">BC936DRAFT_137707</name>
</gene>
<dbReference type="SUPFAM" id="SSF50978">
    <property type="entry name" value="WD40 repeat-like"/>
    <property type="match status" value="1"/>
</dbReference>
<keyword evidence="1 3" id="KW-0853">WD repeat</keyword>
<dbReference type="SUPFAM" id="SSF81837">
    <property type="entry name" value="BEACH domain"/>
    <property type="match status" value="1"/>
</dbReference>
<feature type="region of interest" description="Disordered" evidence="4">
    <location>
        <begin position="1758"/>
        <end position="1778"/>
    </location>
</feature>
<dbReference type="PROSITE" id="PS00678">
    <property type="entry name" value="WD_REPEATS_1"/>
    <property type="match status" value="1"/>
</dbReference>
<feature type="compositionally biased region" description="Basic and acidic residues" evidence="4">
    <location>
        <begin position="2406"/>
        <end position="2418"/>
    </location>
</feature>
<keyword evidence="8" id="KW-1185">Reference proteome</keyword>
<dbReference type="Proteomes" id="UP000268093">
    <property type="component" value="Unassembled WGS sequence"/>
</dbReference>
<dbReference type="InterPro" id="IPR019775">
    <property type="entry name" value="WD40_repeat_CS"/>
</dbReference>
<feature type="repeat" description="WD" evidence="3">
    <location>
        <begin position="3036"/>
        <end position="3076"/>
    </location>
</feature>
<sequence length="3183" mass="359643">MWKSWVGRLKTQQDDEDLAGIQSMHEASEPSSPVMSVEAIASVADFRALTIMVTKQFIYGIRKVPETQNKAQASKEIMRMLRSKSQMYYTLRMIDMICRGPKVPSVLVKLFRSFIDLPPSEYDPAIPQLVDVSVPDENAPPPEELVSVKEVGDVVAGILKKFVQKQLILRRLVVEDTFFMIIRIMLARPTSVEGEGEKEGELRYLVWKQRTYEVLTALEMDAEVVNYLHSKNAMNILVQPWKEALGRAPLNKRDYQEALLTAQLVLHLLKGSARDSLYALFYDFKEANGYESLSYLLTSQPFDEDAIKVKEELLALVEELVYYGKDDPKPVASEGTPYQHDDTTVRNLDAFQCLMASFLYPTSSVYPPPPGFSLYNVKQTPLAFRTRILATVEAVIQKHPINYFLIERVNSVPMLIEKLDSYDAEIQKQVMILLVYVMTTLNYVPFRELAVLSLHFQGTSSGHTTALVCETITVLLRRSPKFKDVFREVGLLNVFSTLLCELAETLQDGVGNVQFVRRISVSNLDRAKMEKKRFAQEVLKNYDIIIECLVELMTGSRMNANMFRKSYRGNLFDLMHYDETRYGALNLFETLVIEGSSLNGLPRTSTSSISPSRNSSVSNRSSSPVESGFQFGRLIEIVQSLSRQDLTMKIQILRSMKRIFVACPELKDVFRHTGGYVCLVSMLVGLEGVYESIVAEEKQRRNSQSTEKERKEEVEAEEKEKVEMEKGKEAEKAKMAELEDELSKDQTIELLRAVFSVLAESMSNHEFNRRFFTDHIGFQSVEDALRLTDVLGVHGSREYIFGILFGFAIGNDGIYDLFVEGPEDATQEPKSEKAPVIVTNGARSTAASKVIKRIEVVLKDPSVILHNPQAVLAILKLQDVVRHDHNLSLNIYTALLSIAWANRRNQVYLNQNGVLMAILERLYPKRLTEIGYEVDGTEADRPNAAELEVLNKISKRIMMMGVSSCELRYLFECFQGDHAELAPIDDRKATTLMDMLLYGISHSRWPNFVQFDMGPYGHSSLEMTTFGARPFPPSNNGYTFMTWFQVERFDENHNLGLLGVHDEEKKCQLSVFIDAQTRRLNVQTNPKYPAKFDAFEFQSGYWYHLALVHHKSRLSITASTISMYVNGSFVEQVRCAYLSQPAPNNRVKAFLGTPPEPEAMASTQPSNNLAWDLGPCYLMEDVVDPDVINLLFNLGARYRSLFQDSLRQFQTYETSTILYMSLRAITKGFDKSQDDHTTFVNAMRGTGGASLPEEKILFAFFAGSTLTEGTNSGIAATGLSDSALHMLGLAALHGKMILNAAVPKIEAALSAPEGTATLMGDPVVAYPSGLDDSIWKIGGCAVALKLVERAETPLSLHKAVAILFELVRYSWRNSEDMERNHGYELLAYLLKQKRNMITIDLLNLMLVFIGKDPEFPEESVINNPFAYRYLLMNFDIWKRTDIEVQRAHLEQFLVFIQLSKKKAFNVKRLLKMHLVKKMLLALRVNVPPKELIPSFIAALRAATLANWSVETIRAIATFLASTMAKPSAYRKHESSHSRPPLFRKRSSTAIPLQTEDSAPEAKPNAADVVPVIVTDAKTTQTENAPKHVVLCNMVMEMLHDILCDKANSSLVSKFANTITNKWPLLFFSEDSNPYAVVLASRILAHLIASQGSMYISKFRVASEGFMVMRRLLPRYWYLTQLYGTLLAIMLGVDIVNIPLDANFDLFTLLTIYKKENNKKENTSQQGLILPEIMPIILALVKEAINVVVQQSEISKKLGGGGGGVTNGPPAPRESLSSVVSVPVTDIDEQKKQRRRSKSMGDVDTPEEVRKLSAENIVVENIKQRIAKIAHVEQTLIHFFSDMYTHSSDFKDICCKPEVIDVIVEILFPIVCGAEELAIEAELYSKDSVLTFESDLVDSNGTETSSVIAATISDEPGSLDEGESPLPPRSDSPLRRGNTFVLVTKTSPHSIKKLPAMVKRADSFVSSGDSKPRVLSVDAKHIKNSTVEGLLEFLVSISTDSITDPQSKGLTALDFALKAFPPSFQEHQIQFESYLLTHVTLSLKSDLQLNTSLMSDTRIMGNIAKYAQLAVDAVFQGWYLNGTEQIHDFLAAILETLQSFESVGIKGASDQSLSTLYRAFNRIIMLKFSDLEQGDMNANNIITLLNKCIYHQKIILSVYNTDNEFLRCLCYHLYKFMLFADESVRATAMNIWKLLMLQKPIEVTAILKTRIKGLENRDLVDGFAKLVEMDLITFLLWLDSRKIELNVLFQENISKNWEAIIAQENKISKEVVKINQAKRMNKLKRLLKRNNTEEDVMSQYMLKTYAWSRSIQEIENSRFTKVLQDNDGQDNFISSEWAKASADMFRERSIWGRNSALEERKWRLDFTEGRCRMRKKMQPNLDLHIYPYMPKQNLSEIVEPANTPSSEKPRLSPKDRDSGKYGNRLDSGDTSREFGRDSLSPTDIRSITSSSNNNAKDDDVISITNSDGGDIAQDTDVFKKDGPEDDLSYEEDKNRKVLRLLDPGDMVLDVYNISQVNGLDACEGLLLLCKNNLYLINHFFQRADGEVVEIWDVPNEERDQYLQLLAANAGIDVDFADISDRDKHECRKWSIEDINEVHKRKFLFRDVALEIFFDDGQNALITVDIKEREQVYGKLVGRVTSSTNASGSVIGTPTEIVDIPSALINNPRLPFNISNFFGMSPLTELTQRWERREISNFQYLMHLNTMAGRSYNDLTQYPVFPWILADYESDELDLENPKTFRDLTKPMGAQTPERKAEYTDRYRQWGETNEATPAFHYGTHYSSAMIGGTFDHADRLFDSVGKAWQSASEKNMSDVRELIPEFFYLPEFLENTNKFNFGVKQGTGEAIDYVNLPPWAKGDPKVFIQRHREALECDYVSARLHHWIDLIFGYKQQGPPAVESMNVFHHLSYESAVDLDAIKDPVEKIATIGIIHNFGQTPKQLFKKPHSSRQPEVSDPVQLGYYRFHEHVDKLIESACPVRDIRRQIGEITMFSERLGVTANQQMFCPPDGMRYIEWGYADSSMRLFSTESGKVQAVFESMHIESISCATFADDRTLVTGGTDGLVSLWRQRNRKSVDFSLLVCLRGHQGKINKIAASKSYSVVVSGSDDKTAIVWDLNRMAYVRQLAGHDAGVQIVAINDTTGDIATCSGFTIRVWTINGELLLSKSTSHAAEPILSCTFYEVSS</sequence>
<dbReference type="InterPro" id="IPR036372">
    <property type="entry name" value="BEACH_dom_sf"/>
</dbReference>
<dbReference type="InterPro" id="IPR056252">
    <property type="entry name" value="Alfy-like_Arm-like"/>
</dbReference>
<evidence type="ECO:0000313" key="8">
    <source>
        <dbReference type="Proteomes" id="UP000268093"/>
    </source>
</evidence>
<dbReference type="InterPro" id="IPR036322">
    <property type="entry name" value="WD40_repeat_dom_sf"/>
</dbReference>
<evidence type="ECO:0000259" key="5">
    <source>
        <dbReference type="PROSITE" id="PS50197"/>
    </source>
</evidence>
<protein>
    <recommendedName>
        <fullName evidence="9">DUF4704 domain-containing protein</fullName>
    </recommendedName>
</protein>
<feature type="region of interest" description="Disordered" evidence="4">
    <location>
        <begin position="697"/>
        <end position="738"/>
    </location>
</feature>
<dbReference type="InterPro" id="IPR051944">
    <property type="entry name" value="BEACH_domain_protein"/>
</dbReference>
<dbReference type="PROSITE" id="PS50294">
    <property type="entry name" value="WD_REPEATS_REGION"/>
    <property type="match status" value="1"/>
</dbReference>
<comment type="caution">
    <text evidence="7">The sequence shown here is derived from an EMBL/GenBank/DDBJ whole genome shotgun (WGS) entry which is preliminary data.</text>
</comment>
<feature type="domain" description="BEACH-type PH" evidence="6">
    <location>
        <begin position="2501"/>
        <end position="2635"/>
    </location>
</feature>
<dbReference type="Pfam" id="PF15787">
    <property type="entry name" value="DUF4704"/>
    <property type="match status" value="1"/>
</dbReference>
<dbReference type="InterPro" id="IPR031570">
    <property type="entry name" value="NBEA/BDCP_DUF4704"/>
</dbReference>
<accession>A0A433DIT7</accession>
<dbReference type="InterPro" id="IPR023362">
    <property type="entry name" value="PH-BEACH_dom"/>
</dbReference>
<dbReference type="InterPro" id="IPR015943">
    <property type="entry name" value="WD40/YVTN_repeat-like_dom_sf"/>
</dbReference>
<dbReference type="InterPro" id="IPR013320">
    <property type="entry name" value="ConA-like_dom_sf"/>
</dbReference>
<evidence type="ECO:0000256" key="4">
    <source>
        <dbReference type="SAM" id="MobiDB-lite"/>
    </source>
</evidence>
<feature type="repeat" description="WD" evidence="3">
    <location>
        <begin position="3082"/>
        <end position="3123"/>
    </location>
</feature>
<dbReference type="Pfam" id="PF23295">
    <property type="entry name" value="Arm_4"/>
    <property type="match status" value="2"/>
</dbReference>
<dbReference type="Gene3D" id="2.130.10.10">
    <property type="entry name" value="YVTN repeat-like/Quinoprotein amine dehydrogenase"/>
    <property type="match status" value="1"/>
</dbReference>
<dbReference type="PROSITE" id="PS51783">
    <property type="entry name" value="PH_BEACH"/>
    <property type="match status" value="1"/>
</dbReference>
<dbReference type="PANTHER" id="PTHR46108:SF4">
    <property type="entry name" value="BLUE CHEESE"/>
    <property type="match status" value="1"/>
</dbReference>
<dbReference type="InterPro" id="IPR000409">
    <property type="entry name" value="BEACH_dom"/>
</dbReference>
<dbReference type="InterPro" id="IPR001680">
    <property type="entry name" value="WD40_rpt"/>
</dbReference>
<evidence type="ECO:0000313" key="7">
    <source>
        <dbReference type="EMBL" id="RUP50774.1"/>
    </source>
</evidence>
<organism evidence="7 8">
    <name type="scientific">Jimgerdemannia flammicorona</name>
    <dbReference type="NCBI Taxonomy" id="994334"/>
    <lineage>
        <taxon>Eukaryota</taxon>
        <taxon>Fungi</taxon>
        <taxon>Fungi incertae sedis</taxon>
        <taxon>Mucoromycota</taxon>
        <taxon>Mucoromycotina</taxon>
        <taxon>Endogonomycetes</taxon>
        <taxon>Endogonales</taxon>
        <taxon>Endogonaceae</taxon>
        <taxon>Jimgerdemannia</taxon>
    </lineage>
</organism>
<dbReference type="SUPFAM" id="SSF48371">
    <property type="entry name" value="ARM repeat"/>
    <property type="match status" value="1"/>
</dbReference>
<dbReference type="Pfam" id="PF02138">
    <property type="entry name" value="Beach"/>
    <property type="match status" value="1"/>
</dbReference>
<feature type="region of interest" description="Disordered" evidence="4">
    <location>
        <begin position="1787"/>
        <end position="1806"/>
    </location>
</feature>
<reference evidence="7 8" key="1">
    <citation type="journal article" date="2018" name="New Phytol.">
        <title>Phylogenomics of Endogonaceae and evolution of mycorrhizas within Mucoromycota.</title>
        <authorList>
            <person name="Chang Y."/>
            <person name="Desiro A."/>
            <person name="Na H."/>
            <person name="Sandor L."/>
            <person name="Lipzen A."/>
            <person name="Clum A."/>
            <person name="Barry K."/>
            <person name="Grigoriev I.V."/>
            <person name="Martin F.M."/>
            <person name="Stajich J.E."/>
            <person name="Smith M.E."/>
            <person name="Bonito G."/>
            <person name="Spatafora J.W."/>
        </authorList>
    </citation>
    <scope>NUCLEOTIDE SEQUENCE [LARGE SCALE GENOMIC DNA]</scope>
    <source>
        <strain evidence="7 8">GMNB39</strain>
    </source>
</reference>
<dbReference type="Gene3D" id="1.10.1540.10">
    <property type="entry name" value="BEACH domain"/>
    <property type="match status" value="1"/>
</dbReference>
<feature type="compositionally biased region" description="Low complexity" evidence="4">
    <location>
        <begin position="604"/>
        <end position="626"/>
    </location>
</feature>
<keyword evidence="2" id="KW-0677">Repeat</keyword>
<dbReference type="Gene3D" id="2.30.29.30">
    <property type="entry name" value="Pleckstrin-homology domain (PH domain)/Phosphotyrosine-binding domain (PTB)"/>
    <property type="match status" value="1"/>
</dbReference>
<dbReference type="InterPro" id="IPR011993">
    <property type="entry name" value="PH-like_dom_sf"/>
</dbReference>
<evidence type="ECO:0000256" key="3">
    <source>
        <dbReference type="PROSITE-ProRule" id="PRU00221"/>
    </source>
</evidence>
<dbReference type="InterPro" id="IPR016024">
    <property type="entry name" value="ARM-type_fold"/>
</dbReference>
<evidence type="ECO:0000259" key="6">
    <source>
        <dbReference type="PROSITE" id="PS51783"/>
    </source>
</evidence>
<dbReference type="Pfam" id="PF14844">
    <property type="entry name" value="PH_BEACH"/>
    <property type="match status" value="1"/>
</dbReference>
<feature type="compositionally biased region" description="Polar residues" evidence="4">
    <location>
        <begin position="2438"/>
        <end position="2453"/>
    </location>
</feature>
<dbReference type="EMBL" id="RBNI01001186">
    <property type="protein sequence ID" value="RUP50774.1"/>
    <property type="molecule type" value="Genomic_DNA"/>
</dbReference>
<feature type="domain" description="BEACH" evidence="5">
    <location>
        <begin position="2673"/>
        <end position="2948"/>
    </location>
</feature>
<evidence type="ECO:0000256" key="1">
    <source>
        <dbReference type="ARBA" id="ARBA00022574"/>
    </source>
</evidence>
<dbReference type="Pfam" id="PF00400">
    <property type="entry name" value="WD40"/>
    <property type="match status" value="1"/>
</dbReference>
<dbReference type="SMART" id="SM00320">
    <property type="entry name" value="WD40"/>
    <property type="match status" value="3"/>
</dbReference>
<dbReference type="SUPFAM" id="SSF50729">
    <property type="entry name" value="PH domain-like"/>
    <property type="match status" value="1"/>
</dbReference>
<evidence type="ECO:0008006" key="9">
    <source>
        <dbReference type="Google" id="ProtNLM"/>
    </source>
</evidence>
<evidence type="ECO:0000256" key="2">
    <source>
        <dbReference type="ARBA" id="ARBA00022737"/>
    </source>
</evidence>
<feature type="compositionally biased region" description="Basic and acidic residues" evidence="4">
    <location>
        <begin position="2425"/>
        <end position="2435"/>
    </location>
</feature>
<dbReference type="CDD" id="cd06071">
    <property type="entry name" value="Beach"/>
    <property type="match status" value="1"/>
</dbReference>
<dbReference type="PROSITE" id="PS50197">
    <property type="entry name" value="BEACH"/>
    <property type="match status" value="1"/>
</dbReference>